<feature type="active site" evidence="6">
    <location>
        <position position="192"/>
    </location>
</feature>
<evidence type="ECO:0000256" key="3">
    <source>
        <dbReference type="ARBA" id="ARBA00022801"/>
    </source>
</evidence>
<dbReference type="HAMAP" id="MF_00163">
    <property type="entry name" value="Pep_deformylase"/>
    <property type="match status" value="1"/>
</dbReference>
<dbReference type="AlphaFoldDB" id="A0A931CRA2"/>
<dbReference type="EC" id="3.5.1.88" evidence="6"/>
<evidence type="ECO:0000256" key="4">
    <source>
        <dbReference type="ARBA" id="ARBA00022917"/>
    </source>
</evidence>
<dbReference type="Proteomes" id="UP000655366">
    <property type="component" value="Unassembled WGS sequence"/>
</dbReference>
<keyword evidence="4 6" id="KW-0648">Protein biosynthesis</keyword>
<feature type="binding site" evidence="6">
    <location>
        <position position="191"/>
    </location>
    <ligand>
        <name>Fe cation</name>
        <dbReference type="ChEBI" id="CHEBI:24875"/>
    </ligand>
</feature>
<dbReference type="Pfam" id="PF01327">
    <property type="entry name" value="Pep_deformylase"/>
    <property type="match status" value="1"/>
</dbReference>
<comment type="function">
    <text evidence="6">Removes the formyl group from the N-terminal Met of newly synthesized proteins. Requires at least a dipeptide for an efficient rate of reaction. N-terminal L-methionine is a prerequisite for activity but the enzyme has broad specificity at other positions.</text>
</comment>
<evidence type="ECO:0000313" key="7">
    <source>
        <dbReference type="EMBL" id="MBG0739554.1"/>
    </source>
</evidence>
<protein>
    <recommendedName>
        <fullName evidence="6">Peptide deformylase</fullName>
        <shortName evidence="6">PDF</shortName>
        <ecNumber evidence="6">3.5.1.88</ecNumber>
    </recommendedName>
    <alternativeName>
        <fullName evidence="6">Polypeptide deformylase</fullName>
    </alternativeName>
</protein>
<dbReference type="SUPFAM" id="SSF56420">
    <property type="entry name" value="Peptide deformylase"/>
    <property type="match status" value="1"/>
</dbReference>
<evidence type="ECO:0000256" key="1">
    <source>
        <dbReference type="ARBA" id="ARBA00010759"/>
    </source>
</evidence>
<feature type="binding site" evidence="6">
    <location>
        <position position="195"/>
    </location>
    <ligand>
        <name>Fe cation</name>
        <dbReference type="ChEBI" id="CHEBI:24875"/>
    </ligand>
</feature>
<accession>A0A931CRA2</accession>
<dbReference type="GO" id="GO:0046872">
    <property type="term" value="F:metal ion binding"/>
    <property type="evidence" value="ECO:0007669"/>
    <property type="project" value="UniProtKB-KW"/>
</dbReference>
<comment type="similarity">
    <text evidence="1 6">Belongs to the polypeptide deformylase family.</text>
</comment>
<dbReference type="PANTHER" id="PTHR10458">
    <property type="entry name" value="PEPTIDE DEFORMYLASE"/>
    <property type="match status" value="1"/>
</dbReference>
<name>A0A931CRA2_9MICC</name>
<dbReference type="Gene3D" id="3.90.45.10">
    <property type="entry name" value="Peptide deformylase"/>
    <property type="match status" value="1"/>
</dbReference>
<comment type="caution">
    <text evidence="7">The sequence shown here is derived from an EMBL/GenBank/DDBJ whole genome shotgun (WGS) entry which is preliminary data.</text>
</comment>
<gene>
    <name evidence="6" type="primary">def</name>
    <name evidence="7" type="ORF">IV500_09170</name>
</gene>
<dbReference type="CDD" id="cd00487">
    <property type="entry name" value="Pep_deformylase"/>
    <property type="match status" value="1"/>
</dbReference>
<dbReference type="FunFam" id="3.90.45.10:FF:000003">
    <property type="entry name" value="Peptide deformylase"/>
    <property type="match status" value="1"/>
</dbReference>
<organism evidence="7 8">
    <name type="scientific">Arthrobacter terrae</name>
    <dbReference type="NCBI Taxonomy" id="2935737"/>
    <lineage>
        <taxon>Bacteria</taxon>
        <taxon>Bacillati</taxon>
        <taxon>Actinomycetota</taxon>
        <taxon>Actinomycetes</taxon>
        <taxon>Micrococcales</taxon>
        <taxon>Micrococcaceae</taxon>
        <taxon>Arthrobacter</taxon>
    </lineage>
</organism>
<evidence type="ECO:0000256" key="2">
    <source>
        <dbReference type="ARBA" id="ARBA00022723"/>
    </source>
</evidence>
<dbReference type="PRINTS" id="PR01576">
    <property type="entry name" value="PDEFORMYLASE"/>
</dbReference>
<proteinExistence type="inferred from homology"/>
<keyword evidence="5 6" id="KW-0408">Iron</keyword>
<dbReference type="InterPro" id="IPR036821">
    <property type="entry name" value="Peptide_deformylase_sf"/>
</dbReference>
<dbReference type="RefSeq" id="WP_196396506.1">
    <property type="nucleotide sequence ID" value="NZ_JADNYM010000010.1"/>
</dbReference>
<dbReference type="InterPro" id="IPR023635">
    <property type="entry name" value="Peptide_deformylase"/>
</dbReference>
<reference evidence="7 8" key="1">
    <citation type="submission" date="2020-11" db="EMBL/GenBank/DDBJ databases">
        <title>Arthrobacter antarcticus sp. nov., isolated from Antarctic Soil.</title>
        <authorList>
            <person name="Li J."/>
        </authorList>
    </citation>
    <scope>NUCLEOTIDE SEQUENCE [LARGE SCALE GENOMIC DNA]</scope>
    <source>
        <strain evidence="7 8">Z1-20</strain>
    </source>
</reference>
<dbReference type="GO" id="GO:0042586">
    <property type="term" value="F:peptide deformylase activity"/>
    <property type="evidence" value="ECO:0007669"/>
    <property type="project" value="UniProtKB-UniRule"/>
</dbReference>
<dbReference type="PANTHER" id="PTHR10458:SF2">
    <property type="entry name" value="PEPTIDE DEFORMYLASE, MITOCHONDRIAL"/>
    <property type="match status" value="1"/>
</dbReference>
<sequence>MSISDSASPDVFPPPAGFSSTGLSDAGLSDAGIRDMVLTMLDSGVLAPIVQAGHPVLRSPARPVAGQLSASELEALIELMRRTMHEAPGVGLAAPQIGLPLQLAVVEDLYDLPAEIGAERERSPLEFLALLNPRYQAIGTGTASFYEGCLSMRGWQAVVERPSRVHLTYDDVTGLACHREFSGWAARIVAHETDHLRGTLYIDKALTRSLADDAQYSQRWAEPGISLARQGLGF</sequence>
<dbReference type="EMBL" id="JADNYM010000010">
    <property type="protein sequence ID" value="MBG0739554.1"/>
    <property type="molecule type" value="Genomic_DNA"/>
</dbReference>
<evidence type="ECO:0000313" key="8">
    <source>
        <dbReference type="Proteomes" id="UP000655366"/>
    </source>
</evidence>
<comment type="cofactor">
    <cofactor evidence="6">
        <name>Fe(2+)</name>
        <dbReference type="ChEBI" id="CHEBI:29033"/>
    </cofactor>
    <text evidence="6">Binds 1 Fe(2+) ion.</text>
</comment>
<dbReference type="NCBIfam" id="NF001159">
    <property type="entry name" value="PRK00150.1-3"/>
    <property type="match status" value="1"/>
</dbReference>
<keyword evidence="2 6" id="KW-0479">Metal-binding</keyword>
<comment type="catalytic activity">
    <reaction evidence="6">
        <text>N-terminal N-formyl-L-methionyl-[peptide] + H2O = N-terminal L-methionyl-[peptide] + formate</text>
        <dbReference type="Rhea" id="RHEA:24420"/>
        <dbReference type="Rhea" id="RHEA-COMP:10639"/>
        <dbReference type="Rhea" id="RHEA-COMP:10640"/>
        <dbReference type="ChEBI" id="CHEBI:15377"/>
        <dbReference type="ChEBI" id="CHEBI:15740"/>
        <dbReference type="ChEBI" id="CHEBI:49298"/>
        <dbReference type="ChEBI" id="CHEBI:64731"/>
        <dbReference type="EC" id="3.5.1.88"/>
    </reaction>
</comment>
<keyword evidence="8" id="KW-1185">Reference proteome</keyword>
<evidence type="ECO:0000256" key="6">
    <source>
        <dbReference type="HAMAP-Rule" id="MF_00163"/>
    </source>
</evidence>
<feature type="binding site" evidence="6">
    <location>
        <position position="149"/>
    </location>
    <ligand>
        <name>Fe cation</name>
        <dbReference type="ChEBI" id="CHEBI:24875"/>
    </ligand>
</feature>
<keyword evidence="3 6" id="KW-0378">Hydrolase</keyword>
<dbReference type="GO" id="GO:0006412">
    <property type="term" value="P:translation"/>
    <property type="evidence" value="ECO:0007669"/>
    <property type="project" value="UniProtKB-UniRule"/>
</dbReference>
<evidence type="ECO:0000256" key="5">
    <source>
        <dbReference type="ARBA" id="ARBA00023004"/>
    </source>
</evidence>